<keyword evidence="3" id="KW-1185">Reference proteome</keyword>
<dbReference type="AlphaFoldDB" id="A0A160T149"/>
<accession>A0A160T149</accession>
<evidence type="ECO:0000313" key="2">
    <source>
        <dbReference type="EMBL" id="CUS03721.2"/>
    </source>
</evidence>
<dbReference type="EMBL" id="LN890655">
    <property type="protein sequence ID" value="CUS03721.2"/>
    <property type="molecule type" value="Genomic_DNA"/>
</dbReference>
<feature type="compositionally biased region" description="Polar residues" evidence="1">
    <location>
        <begin position="35"/>
        <end position="44"/>
    </location>
</feature>
<gene>
    <name evidence="2" type="ORF">CFX0092_A1843</name>
</gene>
<feature type="region of interest" description="Disordered" evidence="1">
    <location>
        <begin position="31"/>
        <end position="54"/>
    </location>
</feature>
<dbReference type="KEGG" id="pbf:CFX0092_A1843"/>
<evidence type="ECO:0000256" key="1">
    <source>
        <dbReference type="SAM" id="MobiDB-lite"/>
    </source>
</evidence>
<dbReference type="Proteomes" id="UP000215027">
    <property type="component" value="Chromosome I"/>
</dbReference>
<sequence>MTRCVVTRGQHLATLSSFIVYNVTQEGKADVASQIPRSPQSRTEPSCLPPGGRIRNRAGARFNRRCGPHCL</sequence>
<reference evidence="2" key="1">
    <citation type="submission" date="2016-01" db="EMBL/GenBank/DDBJ databases">
        <authorList>
            <person name="Mcilroy J.S."/>
            <person name="Karst M S."/>
            <person name="Albertsen M."/>
        </authorList>
    </citation>
    <scope>NUCLEOTIDE SEQUENCE</scope>
    <source>
        <strain evidence="2">Cfx-K</strain>
    </source>
</reference>
<evidence type="ECO:0000313" key="3">
    <source>
        <dbReference type="Proteomes" id="UP000215027"/>
    </source>
</evidence>
<protein>
    <submittedName>
        <fullName evidence="2">Uncharacterized protein</fullName>
    </submittedName>
</protein>
<organism evidence="2 3">
    <name type="scientific">Candidatus Promineifilum breve</name>
    <dbReference type="NCBI Taxonomy" id="1806508"/>
    <lineage>
        <taxon>Bacteria</taxon>
        <taxon>Bacillati</taxon>
        <taxon>Chloroflexota</taxon>
        <taxon>Ardenticatenia</taxon>
        <taxon>Candidatus Promineifilales</taxon>
        <taxon>Candidatus Promineifilaceae</taxon>
        <taxon>Candidatus Promineifilum</taxon>
    </lineage>
</organism>
<proteinExistence type="predicted"/>
<name>A0A160T149_9CHLR</name>